<feature type="compositionally biased region" description="Low complexity" evidence="1">
    <location>
        <begin position="601"/>
        <end position="614"/>
    </location>
</feature>
<dbReference type="Proteomes" id="UP000515159">
    <property type="component" value="Chromosome 6"/>
</dbReference>
<dbReference type="SUPFAM" id="SSF101447">
    <property type="entry name" value="Formin homology 2 domain (FH2 domain)"/>
    <property type="match status" value="1"/>
</dbReference>
<gene>
    <name evidence="4 5" type="primary">LOC117362014</name>
</gene>
<keyword evidence="3" id="KW-1185">Reference proteome</keyword>
<organism evidence="3 5">
    <name type="scientific">Geotrypetes seraphini</name>
    <name type="common">Gaboon caecilian</name>
    <name type="synonym">Caecilia seraphini</name>
    <dbReference type="NCBI Taxonomy" id="260995"/>
    <lineage>
        <taxon>Eukaryota</taxon>
        <taxon>Metazoa</taxon>
        <taxon>Chordata</taxon>
        <taxon>Craniata</taxon>
        <taxon>Vertebrata</taxon>
        <taxon>Euteleostomi</taxon>
        <taxon>Amphibia</taxon>
        <taxon>Gymnophiona</taxon>
        <taxon>Geotrypetes</taxon>
    </lineage>
</organism>
<proteinExistence type="predicted"/>
<dbReference type="PANTHER" id="PTHR46345">
    <property type="entry name" value="INVERTED FORMIN-2"/>
    <property type="match status" value="1"/>
</dbReference>
<feature type="compositionally biased region" description="Pro residues" evidence="1">
    <location>
        <begin position="154"/>
        <end position="165"/>
    </location>
</feature>
<dbReference type="Gene3D" id="1.20.58.2220">
    <property type="entry name" value="Formin, FH2 domain"/>
    <property type="match status" value="1"/>
</dbReference>
<dbReference type="RefSeq" id="XP_033803621.1">
    <property type="nucleotide sequence ID" value="XM_033947730.1"/>
</dbReference>
<evidence type="ECO:0000313" key="3">
    <source>
        <dbReference type="Proteomes" id="UP000515159"/>
    </source>
</evidence>
<evidence type="ECO:0000259" key="2">
    <source>
        <dbReference type="PROSITE" id="PS51444"/>
    </source>
</evidence>
<dbReference type="PROSITE" id="PS51444">
    <property type="entry name" value="FH2"/>
    <property type="match status" value="1"/>
</dbReference>
<dbReference type="InterPro" id="IPR042201">
    <property type="entry name" value="FH2_Formin_sf"/>
</dbReference>
<dbReference type="AlphaFoldDB" id="A0A6P8R005"/>
<protein>
    <submittedName>
        <fullName evidence="4 5">FH2 domain-containing protein 1-like</fullName>
    </submittedName>
</protein>
<dbReference type="SUPFAM" id="SSF81995">
    <property type="entry name" value="beta-sandwich domain of Sec23/24"/>
    <property type="match status" value="1"/>
</dbReference>
<accession>A0A6P8R005</accession>
<evidence type="ECO:0000313" key="5">
    <source>
        <dbReference type="RefSeq" id="XP_033803622.1"/>
    </source>
</evidence>
<dbReference type="RefSeq" id="XP_033803622.1">
    <property type="nucleotide sequence ID" value="XM_033947731.1"/>
</dbReference>
<dbReference type="SMART" id="SM00498">
    <property type="entry name" value="FH2"/>
    <property type="match status" value="1"/>
</dbReference>
<sequence>MHSFEREMKGGIIVTMVTVKSPVSSPPISPKAREDASLPVAPQTLILPSSSFPEGDDALPPPPPPQSISLPLSLNCEFAWPPPPPPPQQPPPPMNNCGIGSLPPPLPPSPPPLPPPPPPNNYGMGCISPPSSPPPPNPPPSKLPSLSTGLAWPTAPPPPPPPPPFTGCQLSQPLTPNKELKQGGNIRRSKLRNFNWDAIPEEKVRGKQNIWTVRRSSDDFQLDVQRMEELFSRREELSKAGARRSFRRSSLGPSGCMVSVLDAKKSMNMGIFLKQFKKPVQQIVEDIRQGRGTEYGAEKLVELMKMLPNNEEVKKLKSFQGERCHLVEAELFLVLLIDVPSYAQRLDNMILKEEFSPQVNSLKSSIEIMTKAARELLECEELHTVIRLVLKAGNYMNAGGYAGNAIGFRMASLLKLADTKANNPGMNLMHFVAMEAEKKDMKLLGFMCKLEHIGPASRLFAQELEIELQRLSQKISAAWKCLEEENDMRQQMETFLQAAEVELGEAQASLLHLKVATATLIEFFCEDETLFKLEDCCNIFRTFCSKFLTAVQENKDRELAKLKKERLEKRRSIATCSSLDKDLQNVELEFLLLRNYRPSWRSRSLRPPKSSPVPESQQKSKISKEILNLAIAQPYATDVSKEKPNCKLSIPKRCGGSRSPAVSVHGTSVIKEEENLTTTVEARSGQLETANVQRHRLPRVSQNIGTTMEPFVKVNRRHTLNVIPFQKENSDNLLPSRSSQLLSPRKEHFVDKEMLDQESLESLQMALPELSLCDSSNMTTEEASSAASGTKKVGIFGQGLTTRIPDKILSPQTLTLREGSSPDTSPAFRFGDLFHKKGNSKMLEAAKCSPGKASRDLTKAVSEGSAIANFFRRLNENPQKSPKS</sequence>
<dbReference type="GeneID" id="117362014"/>
<dbReference type="Pfam" id="PF02181">
    <property type="entry name" value="FH2"/>
    <property type="match status" value="1"/>
</dbReference>
<feature type="compositionally biased region" description="Pro residues" evidence="1">
    <location>
        <begin position="80"/>
        <end position="94"/>
    </location>
</feature>
<evidence type="ECO:0000256" key="1">
    <source>
        <dbReference type="SAM" id="MobiDB-lite"/>
    </source>
</evidence>
<dbReference type="PANTHER" id="PTHR46345:SF7">
    <property type="entry name" value="FH2 DOMAIN CONTAINING 3-RELATED"/>
    <property type="match status" value="1"/>
</dbReference>
<feature type="region of interest" description="Disordered" evidence="1">
    <location>
        <begin position="601"/>
        <end position="621"/>
    </location>
</feature>
<dbReference type="OrthoDB" id="26518at2759"/>
<evidence type="ECO:0000313" key="4">
    <source>
        <dbReference type="RefSeq" id="XP_033803621.1"/>
    </source>
</evidence>
<name>A0A6P8R005_GEOSA</name>
<feature type="domain" description="FH2" evidence="2">
    <location>
        <begin position="181"/>
        <end position="573"/>
    </location>
</feature>
<reference evidence="4 5" key="1">
    <citation type="submission" date="2025-04" db="UniProtKB">
        <authorList>
            <consortium name="RefSeq"/>
        </authorList>
    </citation>
    <scope>IDENTIFICATION</scope>
</reference>
<dbReference type="InterPro" id="IPR015425">
    <property type="entry name" value="FH2_Formin"/>
</dbReference>
<feature type="compositionally biased region" description="Pro residues" evidence="1">
    <location>
        <begin position="102"/>
        <end position="120"/>
    </location>
</feature>
<dbReference type="KEGG" id="gsh:117362014"/>
<feature type="region of interest" description="Disordered" evidence="1">
    <location>
        <begin position="21"/>
        <end position="166"/>
    </location>
</feature>
<feature type="compositionally biased region" description="Pro residues" evidence="1">
    <location>
        <begin position="130"/>
        <end position="142"/>
    </location>
</feature>